<gene>
    <name evidence="10" type="ORF">XYCOK13_38070</name>
</gene>
<keyword evidence="2 7" id="KW-0812">Transmembrane</keyword>
<feature type="transmembrane region" description="Helical" evidence="7">
    <location>
        <begin position="161"/>
        <end position="188"/>
    </location>
</feature>
<protein>
    <submittedName>
        <fullName evidence="10">ABC transporter permease</fullName>
    </submittedName>
</protein>
<dbReference type="Gene3D" id="3.40.50.300">
    <property type="entry name" value="P-loop containing nucleotide triphosphate hydrolases"/>
    <property type="match status" value="1"/>
</dbReference>
<dbReference type="InterPro" id="IPR011527">
    <property type="entry name" value="ABC1_TM_dom"/>
</dbReference>
<evidence type="ECO:0000256" key="4">
    <source>
        <dbReference type="ARBA" id="ARBA00022840"/>
    </source>
</evidence>
<dbReference type="PANTHER" id="PTHR24221">
    <property type="entry name" value="ATP-BINDING CASSETTE SUB-FAMILY B"/>
    <property type="match status" value="1"/>
</dbReference>
<name>A0A8J4H902_9BACL</name>
<evidence type="ECO:0000313" key="11">
    <source>
        <dbReference type="Proteomes" id="UP000677918"/>
    </source>
</evidence>
<dbReference type="GO" id="GO:0005524">
    <property type="term" value="F:ATP binding"/>
    <property type="evidence" value="ECO:0007669"/>
    <property type="project" value="UniProtKB-KW"/>
</dbReference>
<keyword evidence="3" id="KW-0547">Nucleotide-binding</keyword>
<dbReference type="GO" id="GO:0005886">
    <property type="term" value="C:plasma membrane"/>
    <property type="evidence" value="ECO:0007669"/>
    <property type="project" value="UniProtKB-SubCell"/>
</dbReference>
<dbReference type="SUPFAM" id="SSF52540">
    <property type="entry name" value="P-loop containing nucleoside triphosphate hydrolases"/>
    <property type="match status" value="1"/>
</dbReference>
<reference evidence="10" key="1">
    <citation type="submission" date="2021-04" db="EMBL/GenBank/DDBJ databases">
        <title>Draft genome sequence of Xylanibacillus composti strain K13.</title>
        <authorList>
            <person name="Uke A."/>
            <person name="Chhe C."/>
            <person name="Baramee S."/>
            <person name="Kosugi A."/>
        </authorList>
    </citation>
    <scope>NUCLEOTIDE SEQUENCE</scope>
    <source>
        <strain evidence="10">K13</strain>
    </source>
</reference>
<feature type="domain" description="ABC transporter" evidence="8">
    <location>
        <begin position="355"/>
        <end position="595"/>
    </location>
</feature>
<evidence type="ECO:0000256" key="2">
    <source>
        <dbReference type="ARBA" id="ARBA00022692"/>
    </source>
</evidence>
<comment type="caution">
    <text evidence="10">The sequence shown here is derived from an EMBL/GenBank/DDBJ whole genome shotgun (WGS) entry which is preliminary data.</text>
</comment>
<dbReference type="SMART" id="SM00382">
    <property type="entry name" value="AAA"/>
    <property type="match status" value="1"/>
</dbReference>
<evidence type="ECO:0000313" key="10">
    <source>
        <dbReference type="EMBL" id="GIQ70983.1"/>
    </source>
</evidence>
<evidence type="ECO:0000256" key="5">
    <source>
        <dbReference type="ARBA" id="ARBA00022989"/>
    </source>
</evidence>
<feature type="transmembrane region" description="Helical" evidence="7">
    <location>
        <begin position="71"/>
        <end position="90"/>
    </location>
</feature>
<evidence type="ECO:0000256" key="6">
    <source>
        <dbReference type="ARBA" id="ARBA00023136"/>
    </source>
</evidence>
<evidence type="ECO:0000259" key="8">
    <source>
        <dbReference type="PROSITE" id="PS50893"/>
    </source>
</evidence>
<dbReference type="EMBL" id="BOVK01000064">
    <property type="protein sequence ID" value="GIQ70983.1"/>
    <property type="molecule type" value="Genomic_DNA"/>
</dbReference>
<dbReference type="InterPro" id="IPR036640">
    <property type="entry name" value="ABC1_TM_sf"/>
</dbReference>
<evidence type="ECO:0000256" key="3">
    <source>
        <dbReference type="ARBA" id="ARBA00022741"/>
    </source>
</evidence>
<keyword evidence="6 7" id="KW-0472">Membrane</keyword>
<keyword evidence="11" id="KW-1185">Reference proteome</keyword>
<dbReference type="AlphaFoldDB" id="A0A8J4H902"/>
<accession>A0A8J4H902</accession>
<comment type="subcellular location">
    <subcellularLocation>
        <location evidence="1">Cell membrane</location>
        <topology evidence="1">Multi-pass membrane protein</topology>
    </subcellularLocation>
</comment>
<feature type="transmembrane region" description="Helical" evidence="7">
    <location>
        <begin position="28"/>
        <end position="50"/>
    </location>
</feature>
<sequence>MDFLKSKGWILIRTLGKLCKVIYPMGRIYFISTVCFFAVLAVLPIVQLYMTKLLVDQIALIIQEGSDQLRHGFELLSLQLLLFIATPALTEISGLLRLRWLQTINFSFEREVTEKAMRVPLLAYETPAFYDQLQRATAGLGSKSVSVLEQLLTIFRNSLTLVGYAIVLFSWHWLLFVCMLAFVIPTLLAHWRMGRSKFAQTIYQTPSYRSMHYLQHTMRSREASKELRIFGHGRYLLAVWKQIYWKTAKEQFNLEQKFTKIKLAAETVSHTGSILLIGSFMWVGSRGVMTIGTYVSLYQAVASSQSLLQQMAGSIGNLYEDTLLVHDVFLLLDAGEEADEQAVRDTDRYSFSHCLQTEQLSFCYPSRSADTLKDISFSIQKGEKVAIVGENGAGKSTFVKCLLGLYPATSGRILIDGEPLAGDRAVQWRKQTSAVFQDFVHYHLTVKENIGISRADQLKDEEKIAAAAAAAGASEMIERLPDQYDALLGTPFVGGLELSGGLWQKIALSRAFFRDSDFIVLDEPTAALDPMAEAELLGKFMDIVEQKTAIIVTHRLGCCMHVDRIVVLKDGQIVEEGGHAALLEKNGEYARMFHAQAQWYNDKSNVTVSAT</sequence>
<dbReference type="InterPro" id="IPR039421">
    <property type="entry name" value="Type_1_exporter"/>
</dbReference>
<proteinExistence type="predicted"/>
<dbReference type="GO" id="GO:0140359">
    <property type="term" value="F:ABC-type transporter activity"/>
    <property type="evidence" value="ECO:0007669"/>
    <property type="project" value="InterPro"/>
</dbReference>
<dbReference type="GO" id="GO:0034040">
    <property type="term" value="F:ATPase-coupled lipid transmembrane transporter activity"/>
    <property type="evidence" value="ECO:0007669"/>
    <property type="project" value="TreeGrafter"/>
</dbReference>
<dbReference type="InterPro" id="IPR003593">
    <property type="entry name" value="AAA+_ATPase"/>
</dbReference>
<evidence type="ECO:0000256" key="7">
    <source>
        <dbReference type="SAM" id="Phobius"/>
    </source>
</evidence>
<dbReference type="InterPro" id="IPR003439">
    <property type="entry name" value="ABC_transporter-like_ATP-bd"/>
</dbReference>
<keyword evidence="5 7" id="KW-1133">Transmembrane helix</keyword>
<organism evidence="10 11">
    <name type="scientific">Xylanibacillus composti</name>
    <dbReference type="NCBI Taxonomy" id="1572762"/>
    <lineage>
        <taxon>Bacteria</taxon>
        <taxon>Bacillati</taxon>
        <taxon>Bacillota</taxon>
        <taxon>Bacilli</taxon>
        <taxon>Bacillales</taxon>
        <taxon>Paenibacillaceae</taxon>
        <taxon>Xylanibacillus</taxon>
    </lineage>
</organism>
<dbReference type="Pfam" id="PF00005">
    <property type="entry name" value="ABC_tran"/>
    <property type="match status" value="1"/>
</dbReference>
<evidence type="ECO:0000259" key="9">
    <source>
        <dbReference type="PROSITE" id="PS50929"/>
    </source>
</evidence>
<dbReference type="Gene3D" id="1.20.1560.10">
    <property type="entry name" value="ABC transporter type 1, transmembrane domain"/>
    <property type="match status" value="1"/>
</dbReference>
<dbReference type="PROSITE" id="PS50893">
    <property type="entry name" value="ABC_TRANSPORTER_2"/>
    <property type="match status" value="1"/>
</dbReference>
<feature type="domain" description="ABC transmembrane type-1" evidence="9">
    <location>
        <begin position="34"/>
        <end position="320"/>
    </location>
</feature>
<dbReference type="InterPro" id="IPR027417">
    <property type="entry name" value="P-loop_NTPase"/>
</dbReference>
<evidence type="ECO:0000256" key="1">
    <source>
        <dbReference type="ARBA" id="ARBA00004651"/>
    </source>
</evidence>
<dbReference type="PANTHER" id="PTHR24221:SF646">
    <property type="entry name" value="HAEMOLYSIN SECRETION ATP-BINDING PROTEIN"/>
    <property type="match status" value="1"/>
</dbReference>
<dbReference type="GO" id="GO:0016887">
    <property type="term" value="F:ATP hydrolysis activity"/>
    <property type="evidence" value="ECO:0007669"/>
    <property type="project" value="InterPro"/>
</dbReference>
<dbReference type="PROSITE" id="PS50929">
    <property type="entry name" value="ABC_TM1F"/>
    <property type="match status" value="1"/>
</dbReference>
<dbReference type="Proteomes" id="UP000677918">
    <property type="component" value="Unassembled WGS sequence"/>
</dbReference>
<keyword evidence="4" id="KW-0067">ATP-binding</keyword>
<dbReference type="SUPFAM" id="SSF90123">
    <property type="entry name" value="ABC transporter transmembrane region"/>
    <property type="match status" value="1"/>
</dbReference>